<comment type="caution">
    <text evidence="2">The sequence shown here is derived from an EMBL/GenBank/DDBJ whole genome shotgun (WGS) entry which is preliminary data.</text>
</comment>
<dbReference type="EMBL" id="SKCS01000008">
    <property type="protein sequence ID" value="TNN21196.1"/>
    <property type="molecule type" value="Genomic_DNA"/>
</dbReference>
<gene>
    <name evidence="2" type="ORF">EWB00_010391</name>
</gene>
<accession>A0A4Z2DXF6</accession>
<proteinExistence type="predicted"/>
<keyword evidence="1" id="KW-0472">Membrane</keyword>
<evidence type="ECO:0008006" key="4">
    <source>
        <dbReference type="Google" id="ProtNLM"/>
    </source>
</evidence>
<feature type="transmembrane region" description="Helical" evidence="1">
    <location>
        <begin position="299"/>
        <end position="321"/>
    </location>
</feature>
<organism evidence="2 3">
    <name type="scientific">Schistosoma japonicum</name>
    <name type="common">Blood fluke</name>
    <dbReference type="NCBI Taxonomy" id="6182"/>
    <lineage>
        <taxon>Eukaryota</taxon>
        <taxon>Metazoa</taxon>
        <taxon>Spiralia</taxon>
        <taxon>Lophotrochozoa</taxon>
        <taxon>Platyhelminthes</taxon>
        <taxon>Trematoda</taxon>
        <taxon>Digenea</taxon>
        <taxon>Strigeidida</taxon>
        <taxon>Schistosomatoidea</taxon>
        <taxon>Schistosomatidae</taxon>
        <taxon>Schistosoma</taxon>
    </lineage>
</organism>
<keyword evidence="3" id="KW-1185">Reference proteome</keyword>
<evidence type="ECO:0000256" key="1">
    <source>
        <dbReference type="SAM" id="Phobius"/>
    </source>
</evidence>
<keyword evidence="1" id="KW-0812">Transmembrane</keyword>
<protein>
    <recommendedName>
        <fullName evidence="4">EGF-like domain-containing protein</fullName>
    </recommendedName>
</protein>
<dbReference type="OrthoDB" id="6269192at2759"/>
<reference evidence="2 3" key="1">
    <citation type="submission" date="2019-03" db="EMBL/GenBank/DDBJ databases">
        <title>An improved genome assembly of the fluke Schistosoma japonicum.</title>
        <authorList>
            <person name="Hu W."/>
            <person name="Luo F."/>
            <person name="Yin M."/>
            <person name="Mo X."/>
            <person name="Sun C."/>
            <person name="Wu Q."/>
            <person name="Zhu B."/>
            <person name="Xiang M."/>
            <person name="Wang J."/>
            <person name="Wang Y."/>
            <person name="Zhang T."/>
            <person name="Xu B."/>
            <person name="Zheng H."/>
            <person name="Feng Z."/>
        </authorList>
    </citation>
    <scope>NUCLEOTIDE SEQUENCE [LARGE SCALE GENOMIC DNA]</scope>
    <source>
        <strain evidence="2">HuSjv2</strain>
        <tissue evidence="2">Worms</tissue>
    </source>
</reference>
<dbReference type="Proteomes" id="UP000311919">
    <property type="component" value="Unassembled WGS sequence"/>
</dbReference>
<evidence type="ECO:0000313" key="2">
    <source>
        <dbReference type="EMBL" id="TNN21196.1"/>
    </source>
</evidence>
<dbReference type="AlphaFoldDB" id="A0A4Z2DXF6"/>
<keyword evidence="1" id="KW-1133">Transmembrane helix</keyword>
<sequence length="335" mass="36638">MDTVNCTQSLVTPSECKSDDGEGDARHHLLLRLLSVRSHCVRRCRVFCTPLFPQPPPHDMCVPLLSAWIDCFTGRSIGHFMDTVNCTQSLVTPSECKSDDGEGDARHHLLLRLLSVRSHCVRRCRVFCTPLFPQPPPHDMCVPVLSAWIDCFTGRSIGHFMDTVNCTQSLVTPSECKSDDGEGDVVSSPINSTSIDGIQGSATVELQTLSGSQLSQDQFTELLTDGYNQLNKSSGALLNNVQATRITPVLTCSSTQLICGDHASCRNTENGVQCTCDPMWKDTTPSDPGKHCTLHPGTIALIVFAGILLLLAIIAIIYFVIKTKSMKKFKLKTIS</sequence>
<evidence type="ECO:0000313" key="3">
    <source>
        <dbReference type="Proteomes" id="UP000311919"/>
    </source>
</evidence>
<name>A0A4Z2DXF6_SCHJA</name>